<organism evidence="1 2">
    <name type="scientific">Araneus ventricosus</name>
    <name type="common">Orbweaver spider</name>
    <name type="synonym">Epeira ventricosa</name>
    <dbReference type="NCBI Taxonomy" id="182803"/>
    <lineage>
        <taxon>Eukaryota</taxon>
        <taxon>Metazoa</taxon>
        <taxon>Ecdysozoa</taxon>
        <taxon>Arthropoda</taxon>
        <taxon>Chelicerata</taxon>
        <taxon>Arachnida</taxon>
        <taxon>Araneae</taxon>
        <taxon>Araneomorphae</taxon>
        <taxon>Entelegynae</taxon>
        <taxon>Araneoidea</taxon>
        <taxon>Araneidae</taxon>
        <taxon>Araneus</taxon>
    </lineage>
</organism>
<dbReference type="AlphaFoldDB" id="A0A4Y2RBP3"/>
<accession>A0A4Y2RBP3</accession>
<protein>
    <submittedName>
        <fullName evidence="1">Uncharacterized protein</fullName>
    </submittedName>
</protein>
<name>A0A4Y2RBP3_ARAVE</name>
<evidence type="ECO:0000313" key="1">
    <source>
        <dbReference type="EMBL" id="GBN72840.1"/>
    </source>
</evidence>
<comment type="caution">
    <text evidence="1">The sequence shown here is derived from an EMBL/GenBank/DDBJ whole genome shotgun (WGS) entry which is preliminary data.</text>
</comment>
<proteinExistence type="predicted"/>
<evidence type="ECO:0000313" key="2">
    <source>
        <dbReference type="Proteomes" id="UP000499080"/>
    </source>
</evidence>
<dbReference type="Proteomes" id="UP000499080">
    <property type="component" value="Unassembled WGS sequence"/>
</dbReference>
<feature type="non-terminal residue" evidence="1">
    <location>
        <position position="45"/>
    </location>
</feature>
<keyword evidence="2" id="KW-1185">Reference proteome</keyword>
<dbReference type="EMBL" id="BGPR01016397">
    <property type="protein sequence ID" value="GBN72840.1"/>
    <property type="molecule type" value="Genomic_DNA"/>
</dbReference>
<gene>
    <name evidence="1" type="ORF">AVEN_222204_1</name>
</gene>
<sequence>MEDPRDSELRVKQFIPGERMAGSGVEIPGMLIDLDFQGVLHFYVT</sequence>
<reference evidence="1 2" key="1">
    <citation type="journal article" date="2019" name="Sci. Rep.">
        <title>Orb-weaving spider Araneus ventricosus genome elucidates the spidroin gene catalogue.</title>
        <authorList>
            <person name="Kono N."/>
            <person name="Nakamura H."/>
            <person name="Ohtoshi R."/>
            <person name="Moran D.A.P."/>
            <person name="Shinohara A."/>
            <person name="Yoshida Y."/>
            <person name="Fujiwara M."/>
            <person name="Mori M."/>
            <person name="Tomita M."/>
            <person name="Arakawa K."/>
        </authorList>
    </citation>
    <scope>NUCLEOTIDE SEQUENCE [LARGE SCALE GENOMIC DNA]</scope>
</reference>